<dbReference type="AlphaFoldDB" id="A0A3Q3WGR0"/>
<dbReference type="Pfam" id="PF16545">
    <property type="entry name" value="CCM2_C"/>
    <property type="match status" value="1"/>
</dbReference>
<dbReference type="PANTHER" id="PTHR21642:SF2">
    <property type="entry name" value="CEREBRAL CAVERNOUS MALFORMATIONS 2 PROTEIN-LIKE"/>
    <property type="match status" value="1"/>
</dbReference>
<dbReference type="Proteomes" id="UP000261620">
    <property type="component" value="Unplaced"/>
</dbReference>
<dbReference type="GO" id="GO:0003007">
    <property type="term" value="P:heart morphogenesis"/>
    <property type="evidence" value="ECO:0007669"/>
    <property type="project" value="TreeGrafter"/>
</dbReference>
<proteinExistence type="inferred from homology"/>
<dbReference type="InterPro" id="IPR032375">
    <property type="entry name" value="CCM2_C"/>
</dbReference>
<reference evidence="4" key="2">
    <citation type="submission" date="2025-09" db="UniProtKB">
        <authorList>
            <consortium name="Ensembl"/>
        </authorList>
    </citation>
    <scope>IDENTIFICATION</scope>
</reference>
<evidence type="ECO:0000256" key="2">
    <source>
        <dbReference type="SAM" id="MobiDB-lite"/>
    </source>
</evidence>
<keyword evidence="5" id="KW-1185">Reference proteome</keyword>
<protein>
    <recommendedName>
        <fullName evidence="3">Cerebral cavernous malformations 2 harmonin-homology domain-containing protein</fullName>
    </recommendedName>
</protein>
<dbReference type="Ensembl" id="ENSMMOT00000014184.1">
    <property type="protein sequence ID" value="ENSMMOP00000013958.1"/>
    <property type="gene ID" value="ENSMMOG00000010693.1"/>
</dbReference>
<evidence type="ECO:0000313" key="5">
    <source>
        <dbReference type="Proteomes" id="UP000261620"/>
    </source>
</evidence>
<reference evidence="4" key="1">
    <citation type="submission" date="2025-08" db="UniProtKB">
        <authorList>
            <consortium name="Ensembl"/>
        </authorList>
    </citation>
    <scope>IDENTIFICATION</scope>
</reference>
<dbReference type="CDD" id="cd13516">
    <property type="entry name" value="HHD_CCM2"/>
    <property type="match status" value="1"/>
</dbReference>
<evidence type="ECO:0000313" key="4">
    <source>
        <dbReference type="Ensembl" id="ENSMMOP00000013958.1"/>
    </source>
</evidence>
<evidence type="ECO:0000259" key="3">
    <source>
        <dbReference type="Pfam" id="PF16545"/>
    </source>
</evidence>
<feature type="domain" description="Cerebral cavernous malformations 2 harmonin-homology" evidence="3">
    <location>
        <begin position="185"/>
        <end position="284"/>
    </location>
</feature>
<feature type="compositionally biased region" description="Polar residues" evidence="2">
    <location>
        <begin position="167"/>
        <end position="183"/>
    </location>
</feature>
<dbReference type="PANTHER" id="PTHR21642">
    <property type="entry name" value="CEREBRAL CAVERNOUS MALFORMATIONS PROTEIN 2 HOMOLOG"/>
    <property type="match status" value="1"/>
</dbReference>
<sequence length="342" mass="38933">MCRTRVRTEPGKRTFVSPIKRLVWSKSARRPVDRGSVYRRPLHTVPLYAPDYLIHPERLIFDYVEKEVKFLGHLTWVSVSLNPSSRDELLQLLDTARVLPSRTSVDQDCILSLSARCLLLTWRDNEKLLMRIPTHQLAAASYLRDDALHLLVLKTGQDPISIHETYSESSSVSPQDSHRSLASVSDGGDSNPALLLMQEYMITLRNKLSAVELQHFAVLLREYRLGSNIGHFCSELLRLYGDDRKFLLLGMRPFIPDKDVGVFERFLESIGIREGGILTDSFGRIKRSMSSMSATAMRGYDNSSLASGSQEFNRRISDITHDIQALGFQDTHGDIEEEDYYL</sequence>
<dbReference type="OMA" id="ETFEAYC"/>
<organism evidence="4 5">
    <name type="scientific">Mola mola</name>
    <name type="common">Ocean sunfish</name>
    <name type="synonym">Tetraodon mola</name>
    <dbReference type="NCBI Taxonomy" id="94237"/>
    <lineage>
        <taxon>Eukaryota</taxon>
        <taxon>Metazoa</taxon>
        <taxon>Chordata</taxon>
        <taxon>Craniata</taxon>
        <taxon>Vertebrata</taxon>
        <taxon>Euteleostomi</taxon>
        <taxon>Actinopterygii</taxon>
        <taxon>Neopterygii</taxon>
        <taxon>Teleostei</taxon>
        <taxon>Neoteleostei</taxon>
        <taxon>Acanthomorphata</taxon>
        <taxon>Eupercaria</taxon>
        <taxon>Tetraodontiformes</taxon>
        <taxon>Molidae</taxon>
        <taxon>Mola</taxon>
    </lineage>
</organism>
<dbReference type="Gene3D" id="1.20.1160.20">
    <property type="match status" value="1"/>
</dbReference>
<dbReference type="Gene3D" id="2.30.29.30">
    <property type="entry name" value="Pleckstrin-homology domain (PH domain)/Phosphotyrosine-binding domain (PTB)"/>
    <property type="match status" value="1"/>
</dbReference>
<evidence type="ECO:0000256" key="1">
    <source>
        <dbReference type="ARBA" id="ARBA00010822"/>
    </source>
</evidence>
<dbReference type="InterPro" id="IPR011993">
    <property type="entry name" value="PH-like_dom_sf"/>
</dbReference>
<name>A0A3Q3WGR0_MOLML</name>
<accession>A0A3Q3WGR0</accession>
<feature type="region of interest" description="Disordered" evidence="2">
    <location>
        <begin position="165"/>
        <end position="187"/>
    </location>
</feature>
<comment type="similarity">
    <text evidence="1">Belongs to the CCM2 family.</text>
</comment>
<dbReference type="InterPro" id="IPR026159">
    <property type="entry name" value="Malcavernin"/>
</dbReference>
<dbReference type="FunFam" id="1.20.1160.20:FF:000004">
    <property type="entry name" value="Cerebral cavernous malformation 2"/>
    <property type="match status" value="1"/>
</dbReference>